<name>A0A6N7F1V0_9GAMM</name>
<feature type="active site" evidence="3">
    <location>
        <position position="179"/>
    </location>
</feature>
<evidence type="ECO:0000256" key="2">
    <source>
        <dbReference type="ARBA" id="ARBA00022801"/>
    </source>
</evidence>
<feature type="binding site" evidence="3">
    <location>
        <position position="256"/>
    </location>
    <ligand>
        <name>substrate</name>
    </ligand>
</feature>
<feature type="active site" description="Nucleophile" evidence="3">
    <location>
        <position position="371"/>
    </location>
</feature>
<keyword evidence="6" id="KW-1185">Reference proteome</keyword>
<accession>A0A6N7F1V0</accession>
<dbReference type="NCBIfam" id="NF009789">
    <property type="entry name" value="PRK13281.1"/>
    <property type="match status" value="1"/>
</dbReference>
<dbReference type="EC" id="3.5.3.23" evidence="3 4"/>
<organism evidence="5 6">
    <name type="scientific">Ostreibacterium oceani</name>
    <dbReference type="NCBI Taxonomy" id="2654998"/>
    <lineage>
        <taxon>Bacteria</taxon>
        <taxon>Pseudomonadati</taxon>
        <taxon>Pseudomonadota</taxon>
        <taxon>Gammaproteobacteria</taxon>
        <taxon>Cardiobacteriales</taxon>
        <taxon>Ostreibacteriaceae</taxon>
        <taxon>Ostreibacterium</taxon>
    </lineage>
</organism>
<evidence type="ECO:0000256" key="4">
    <source>
        <dbReference type="NCBIfam" id="TIGR03241"/>
    </source>
</evidence>
<sequence>MKTNRTANQAYEVNFDGLVGNTHNYAGLSYGNVASATNKGQVSSPKTAALQGLAKMKALADMGLKQGILPPHCRPYLSYAKRIGFLGSDAQILAQLSQAPTYLNALCSASNMWVANAATVTPSADSADGRVHFTPANLATMLHRAVEAPQTAHALRCIFNHPDYFAHHEPLPTYLLRDEGAANHTRFCQTYGDTGVHLFVYGYSEFEGGEKPQKYPARQTKESFEAIMRRHGIAPENCVFAQQHPDVIDQGVFHNDVISVGNQHVLFTHEKAFLEQNRVYQSLQEKCGTSFEIVEVPDAMVSVKDAVSSYLFNSQLISTENGMTLIAPSQCQDNFAVNTYLKHLVIAHNPITDVKYFDLKQSMANGGGPACLRLRVVLTDAELAHLSGNVILTERLYNQLVDWVNAHYRDTLSTDALADIALYNESQNALSELSSLLELDTLYQHTN</sequence>
<comment type="subunit">
    <text evidence="3">Homodimer.</text>
</comment>
<comment type="pathway">
    <text evidence="3">Amino-acid degradation; L-arginine degradation via AST pathway; L-glutamate and succinate from L-arginine: step 2/5.</text>
</comment>
<dbReference type="FunCoup" id="A0A6N7F1V0">
    <property type="interactions" value="17"/>
</dbReference>
<feature type="binding site" evidence="3">
    <location>
        <position position="116"/>
    </location>
    <ligand>
        <name>substrate</name>
    </ligand>
</feature>
<reference evidence="5 6" key="1">
    <citation type="submission" date="2019-10" db="EMBL/GenBank/DDBJ databases">
        <title>Cardiobacteriales fam. a chemoheterotrophic member of the order Cardiobacteriales, and proposal of Cardiobacteriales fam. nov.</title>
        <authorList>
            <person name="Wang C."/>
        </authorList>
    </citation>
    <scope>NUCLEOTIDE SEQUENCE [LARGE SCALE GENOMIC DNA]</scope>
    <source>
        <strain evidence="5 6">ML27</strain>
    </source>
</reference>
<comment type="function">
    <text evidence="3">Catalyzes the hydrolysis of N(2)-succinylarginine into N(2)-succinylornithine, ammonia and CO(2).</text>
</comment>
<feature type="active site" evidence="3">
    <location>
        <position position="254"/>
    </location>
</feature>
<dbReference type="EMBL" id="WHNW01000011">
    <property type="protein sequence ID" value="MPV86768.1"/>
    <property type="molecule type" value="Genomic_DNA"/>
</dbReference>
<gene>
    <name evidence="3 5" type="primary">astB</name>
    <name evidence="5" type="ORF">GCU85_08525</name>
</gene>
<dbReference type="HAMAP" id="MF_01172">
    <property type="entry name" value="AstB"/>
    <property type="match status" value="1"/>
</dbReference>
<feature type="binding site" evidence="3">
    <location>
        <begin position="26"/>
        <end position="35"/>
    </location>
    <ligand>
        <name>substrate</name>
    </ligand>
</feature>
<dbReference type="PANTHER" id="PTHR30420">
    <property type="entry name" value="N-SUCCINYLARGININE DIHYDROLASE"/>
    <property type="match status" value="1"/>
</dbReference>
<comment type="catalytic activity">
    <reaction evidence="3">
        <text>N(2)-succinyl-L-arginine + 2 H2O + 2 H(+) = N(2)-succinyl-L-ornithine + 2 NH4(+) + CO2</text>
        <dbReference type="Rhea" id="RHEA:19533"/>
        <dbReference type="ChEBI" id="CHEBI:15377"/>
        <dbReference type="ChEBI" id="CHEBI:15378"/>
        <dbReference type="ChEBI" id="CHEBI:16526"/>
        <dbReference type="ChEBI" id="CHEBI:28938"/>
        <dbReference type="ChEBI" id="CHEBI:58241"/>
        <dbReference type="ChEBI" id="CHEBI:58514"/>
        <dbReference type="EC" id="3.5.3.23"/>
    </reaction>
</comment>
<keyword evidence="2 3" id="KW-0378">Hydrolase</keyword>
<evidence type="ECO:0000256" key="3">
    <source>
        <dbReference type="HAMAP-Rule" id="MF_01172"/>
    </source>
</evidence>
<dbReference type="InParanoid" id="A0A6N7F1V0"/>
<feature type="binding site" evidence="3">
    <location>
        <begin position="143"/>
        <end position="144"/>
    </location>
    <ligand>
        <name>substrate</name>
    </ligand>
</feature>
<dbReference type="GO" id="GO:0019545">
    <property type="term" value="P:L-arginine catabolic process to succinate"/>
    <property type="evidence" value="ECO:0007669"/>
    <property type="project" value="UniProtKB-UniRule"/>
</dbReference>
<keyword evidence="1 3" id="KW-0056">Arginine metabolism</keyword>
<dbReference type="Gene3D" id="3.75.10.20">
    <property type="entry name" value="Succinylarginine dihydrolase"/>
    <property type="match status" value="1"/>
</dbReference>
<comment type="similarity">
    <text evidence="3">Belongs to the succinylarginine dihydrolase family.</text>
</comment>
<dbReference type="UniPathway" id="UPA00185">
    <property type="reaction ID" value="UER00280"/>
</dbReference>
<feature type="binding site" evidence="3">
    <location>
        <position position="365"/>
    </location>
    <ligand>
        <name>substrate</name>
    </ligand>
</feature>
<dbReference type="InterPro" id="IPR007079">
    <property type="entry name" value="SuccinylArg_d-Hdrlase_AstB"/>
</dbReference>
<proteinExistence type="inferred from homology"/>
<dbReference type="RefSeq" id="WP_152810762.1">
    <property type="nucleotide sequence ID" value="NZ_WHNW01000011.1"/>
</dbReference>
<dbReference type="InterPro" id="IPR037031">
    <property type="entry name" value="AstB_sf"/>
</dbReference>
<feature type="binding site" evidence="3">
    <location>
        <position position="218"/>
    </location>
    <ligand>
        <name>substrate</name>
    </ligand>
</feature>
<dbReference type="Pfam" id="PF04996">
    <property type="entry name" value="AstB"/>
    <property type="match status" value="1"/>
</dbReference>
<evidence type="ECO:0000313" key="6">
    <source>
        <dbReference type="Proteomes" id="UP000471298"/>
    </source>
</evidence>
<dbReference type="SUPFAM" id="SSF55909">
    <property type="entry name" value="Pentein"/>
    <property type="match status" value="1"/>
</dbReference>
<evidence type="ECO:0000313" key="5">
    <source>
        <dbReference type="EMBL" id="MPV86768.1"/>
    </source>
</evidence>
<dbReference type="GO" id="GO:0009015">
    <property type="term" value="F:N-succinylarginine dihydrolase activity"/>
    <property type="evidence" value="ECO:0007669"/>
    <property type="project" value="UniProtKB-UniRule"/>
</dbReference>
<evidence type="ECO:0000256" key="1">
    <source>
        <dbReference type="ARBA" id="ARBA00022503"/>
    </source>
</evidence>
<protein>
    <recommendedName>
        <fullName evidence="3 4">N-succinylarginine dihydrolase</fullName>
        <ecNumber evidence="3 4">3.5.3.23</ecNumber>
    </recommendedName>
</protein>
<comment type="caution">
    <text evidence="5">The sequence shown here is derived from an EMBL/GenBank/DDBJ whole genome shotgun (WGS) entry which is preliminary data.</text>
</comment>
<dbReference type="NCBIfam" id="TIGR03241">
    <property type="entry name" value="arg_catab_astB"/>
    <property type="match status" value="1"/>
</dbReference>
<dbReference type="PANTHER" id="PTHR30420:SF2">
    <property type="entry name" value="N-SUCCINYLARGININE DIHYDROLASE"/>
    <property type="match status" value="1"/>
</dbReference>
<dbReference type="Proteomes" id="UP000471298">
    <property type="component" value="Unassembled WGS sequence"/>
</dbReference>
<dbReference type="AlphaFoldDB" id="A0A6N7F1V0"/>
<dbReference type="GO" id="GO:0019544">
    <property type="term" value="P:L-arginine catabolic process to L-glutamate"/>
    <property type="evidence" value="ECO:0007669"/>
    <property type="project" value="UniProtKB-UniRule"/>
</dbReference>